<feature type="domain" description="HTH cro/C1-type" evidence="1">
    <location>
        <begin position="31"/>
        <end position="82"/>
    </location>
</feature>
<dbReference type="Pfam" id="PF13560">
    <property type="entry name" value="HTH_31"/>
    <property type="match status" value="1"/>
</dbReference>
<dbReference type="Pfam" id="PF17765">
    <property type="entry name" value="MLTR_LBD"/>
    <property type="match status" value="1"/>
</dbReference>
<evidence type="ECO:0000313" key="2">
    <source>
        <dbReference type="EMBL" id="GAA2044488.1"/>
    </source>
</evidence>
<dbReference type="SUPFAM" id="SSF47413">
    <property type="entry name" value="lambda repressor-like DNA-binding domains"/>
    <property type="match status" value="1"/>
</dbReference>
<dbReference type="CDD" id="cd00093">
    <property type="entry name" value="HTH_XRE"/>
    <property type="match status" value="1"/>
</dbReference>
<sequence length="292" mass="32196">MAAENEVRDFLMARRAAVTPEQAGIPGGGDRRVAGLRREEVALLAGVSLDYYTRLERGRIHGASESVLDAIADALRMTDVERAHLHDLARRAPATPAARARTTSMGRRELRESVQRVLDNMTVPAVVYNAQQDLIAANLLGRALFAPHFNTPRPNLARFIFLDSRARDFYGDWPLACSLTAAMLRYEAGRDPLNTELTALIGELATRSAQFRLDWADRDVHEHRTGTKVYRHPDVGEIELDYDVFELPGEPGLSIGTYTAASGTPSADKLILLASSAATVHADELRKRQESP</sequence>
<gene>
    <name evidence="2" type="ORF">GCM10009819_34340</name>
</gene>
<dbReference type="Proteomes" id="UP001501196">
    <property type="component" value="Unassembled WGS sequence"/>
</dbReference>
<accession>A0ABN2UWD4</accession>
<dbReference type="Gene3D" id="3.30.450.180">
    <property type="match status" value="1"/>
</dbReference>
<evidence type="ECO:0000313" key="3">
    <source>
        <dbReference type="Proteomes" id="UP001501196"/>
    </source>
</evidence>
<dbReference type="InterPro" id="IPR010982">
    <property type="entry name" value="Lambda_DNA-bd_dom_sf"/>
</dbReference>
<organism evidence="2 3">
    <name type="scientific">Agromyces tropicus</name>
    <dbReference type="NCBI Taxonomy" id="555371"/>
    <lineage>
        <taxon>Bacteria</taxon>
        <taxon>Bacillati</taxon>
        <taxon>Actinomycetota</taxon>
        <taxon>Actinomycetes</taxon>
        <taxon>Micrococcales</taxon>
        <taxon>Microbacteriaceae</taxon>
        <taxon>Agromyces</taxon>
    </lineage>
</organism>
<dbReference type="EMBL" id="BAAAPW010000007">
    <property type="protein sequence ID" value="GAA2044488.1"/>
    <property type="molecule type" value="Genomic_DNA"/>
</dbReference>
<dbReference type="Gene3D" id="1.10.260.40">
    <property type="entry name" value="lambda repressor-like DNA-binding domains"/>
    <property type="match status" value="1"/>
</dbReference>
<dbReference type="RefSeq" id="WP_344377783.1">
    <property type="nucleotide sequence ID" value="NZ_BAAAPW010000007.1"/>
</dbReference>
<dbReference type="PROSITE" id="PS50943">
    <property type="entry name" value="HTH_CROC1"/>
    <property type="match status" value="1"/>
</dbReference>
<name>A0ABN2UWD4_9MICO</name>
<comment type="caution">
    <text evidence="2">The sequence shown here is derived from an EMBL/GenBank/DDBJ whole genome shotgun (WGS) entry which is preliminary data.</text>
</comment>
<proteinExistence type="predicted"/>
<evidence type="ECO:0000259" key="1">
    <source>
        <dbReference type="PROSITE" id="PS50943"/>
    </source>
</evidence>
<dbReference type="PANTHER" id="PTHR35010">
    <property type="entry name" value="BLL4672 PROTEIN-RELATED"/>
    <property type="match status" value="1"/>
</dbReference>
<dbReference type="PANTHER" id="PTHR35010:SF2">
    <property type="entry name" value="BLL4672 PROTEIN"/>
    <property type="match status" value="1"/>
</dbReference>
<keyword evidence="3" id="KW-1185">Reference proteome</keyword>
<reference evidence="2 3" key="1">
    <citation type="journal article" date="2019" name="Int. J. Syst. Evol. Microbiol.">
        <title>The Global Catalogue of Microorganisms (GCM) 10K type strain sequencing project: providing services to taxonomists for standard genome sequencing and annotation.</title>
        <authorList>
            <consortium name="The Broad Institute Genomics Platform"/>
            <consortium name="The Broad Institute Genome Sequencing Center for Infectious Disease"/>
            <person name="Wu L."/>
            <person name="Ma J."/>
        </authorList>
    </citation>
    <scope>NUCLEOTIDE SEQUENCE [LARGE SCALE GENOMIC DNA]</scope>
    <source>
        <strain evidence="2 3">JCM 15672</strain>
    </source>
</reference>
<dbReference type="SMART" id="SM00530">
    <property type="entry name" value="HTH_XRE"/>
    <property type="match status" value="1"/>
</dbReference>
<protein>
    <submittedName>
        <fullName evidence="2">Helix-turn-helix transcriptional regulator</fullName>
    </submittedName>
</protein>
<dbReference type="InterPro" id="IPR041413">
    <property type="entry name" value="MLTR_LBD"/>
</dbReference>
<dbReference type="InterPro" id="IPR001387">
    <property type="entry name" value="Cro/C1-type_HTH"/>
</dbReference>